<dbReference type="AlphaFoldDB" id="W4RUX3"/>
<dbReference type="Proteomes" id="UP000018949">
    <property type="component" value="Unassembled WGS sequence"/>
</dbReference>
<protein>
    <recommendedName>
        <fullName evidence="3">MucB/RseB N-terminal domain-containing protein</fullName>
    </recommendedName>
</protein>
<gene>
    <name evidence="1" type="ORF">JCM21738_5184</name>
</gene>
<dbReference type="Gene3D" id="2.50.20.10">
    <property type="entry name" value="Lipoprotein localisation LolA/LolB/LppX"/>
    <property type="match status" value="1"/>
</dbReference>
<organism evidence="1 2">
    <name type="scientific">Mesobacillus boroniphilus JCM 21738</name>
    <dbReference type="NCBI Taxonomy" id="1294265"/>
    <lineage>
        <taxon>Bacteria</taxon>
        <taxon>Bacillati</taxon>
        <taxon>Bacillota</taxon>
        <taxon>Bacilli</taxon>
        <taxon>Bacillales</taxon>
        <taxon>Bacillaceae</taxon>
        <taxon>Mesobacillus</taxon>
    </lineage>
</organism>
<accession>W4RUX3</accession>
<evidence type="ECO:0000313" key="1">
    <source>
        <dbReference type="EMBL" id="GAE48106.1"/>
    </source>
</evidence>
<sequence>MKKSKLLIGLFTASVLVTSIGVTTYKDEIVKANQLVEQSMSKEEIHTLMLNSIDNYKTVKGTFEYKSKAGNFDYEINYKVKTQGNPASKIKITSKDNNNDVHESLFVEGKLTEVTHKNKSFEETGVITGRFDKEKYKTPRDRYGKQNGEALFIRRQDPSFMNMAAASLFPQNVGLGYLENYNNWEITGNGNFLNLDVVIIEGKLNEYYQEKHQAENFKLWVHRDSGILLKLEEYSQDGTVVDFINTKKIKLNESLSDVDLNINIPKEYKKNKF</sequence>
<proteinExistence type="predicted"/>
<dbReference type="eggNOG" id="COG2834">
    <property type="taxonomic scope" value="Bacteria"/>
</dbReference>
<dbReference type="EMBL" id="BAUW01000127">
    <property type="protein sequence ID" value="GAE48106.1"/>
    <property type="molecule type" value="Genomic_DNA"/>
</dbReference>
<evidence type="ECO:0000313" key="2">
    <source>
        <dbReference type="Proteomes" id="UP000018949"/>
    </source>
</evidence>
<keyword evidence="2" id="KW-1185">Reference proteome</keyword>
<name>W4RUX3_9BACI</name>
<evidence type="ECO:0008006" key="3">
    <source>
        <dbReference type="Google" id="ProtNLM"/>
    </source>
</evidence>
<dbReference type="RefSeq" id="WP_023626832.1">
    <property type="nucleotide sequence ID" value="NZ_BAUW01000127.1"/>
</dbReference>
<comment type="caution">
    <text evidence="1">The sequence shown here is derived from an EMBL/GenBank/DDBJ whole genome shotgun (WGS) entry which is preliminary data.</text>
</comment>
<reference evidence="1 2" key="1">
    <citation type="submission" date="2013-12" db="EMBL/GenBank/DDBJ databases">
        <title>NBRP : Genome information of microbial organism related human and environment.</title>
        <authorList>
            <person name="Hattori M."/>
            <person name="Oshima K."/>
            <person name="Inaba H."/>
            <person name="Suda W."/>
            <person name="Sakamoto M."/>
            <person name="Iino T."/>
            <person name="Kitahara M."/>
            <person name="Oshida Y."/>
            <person name="Iida T."/>
            <person name="Kudo T."/>
            <person name="Itoh T."/>
            <person name="Ahmed I."/>
            <person name="Ohkuma M."/>
        </authorList>
    </citation>
    <scope>NUCLEOTIDE SEQUENCE [LARGE SCALE GENOMIC DNA]</scope>
    <source>
        <strain evidence="1 2">JCM 21738</strain>
    </source>
</reference>